<dbReference type="EMBL" id="RCNL01000009">
    <property type="protein sequence ID" value="TXL76195.1"/>
    <property type="molecule type" value="Genomic_DNA"/>
</dbReference>
<dbReference type="InterPro" id="IPR000644">
    <property type="entry name" value="CBS_dom"/>
</dbReference>
<dbReference type="PROSITE" id="PS51371">
    <property type="entry name" value="CBS"/>
    <property type="match status" value="1"/>
</dbReference>
<dbReference type="InterPro" id="IPR005170">
    <property type="entry name" value="Transptr-assoc_dom"/>
</dbReference>
<dbReference type="PROSITE" id="PS51846">
    <property type="entry name" value="CNNM"/>
    <property type="match status" value="1"/>
</dbReference>
<dbReference type="CDD" id="cd04590">
    <property type="entry name" value="CBS_pair_CorC_HlyC_assoc"/>
    <property type="match status" value="1"/>
</dbReference>
<evidence type="ECO:0000256" key="4">
    <source>
        <dbReference type="ARBA" id="ARBA00022519"/>
    </source>
</evidence>
<evidence type="ECO:0000256" key="9">
    <source>
        <dbReference type="ARBA" id="ARBA00023136"/>
    </source>
</evidence>
<dbReference type="Pfam" id="PF00571">
    <property type="entry name" value="CBS"/>
    <property type="match status" value="1"/>
</dbReference>
<dbReference type="GeneID" id="58736717"/>
<evidence type="ECO:0000256" key="5">
    <source>
        <dbReference type="ARBA" id="ARBA00022692"/>
    </source>
</evidence>
<evidence type="ECO:0000256" key="2">
    <source>
        <dbReference type="ARBA" id="ARBA00022448"/>
    </source>
</evidence>
<dbReference type="Proteomes" id="UP000241538">
    <property type="component" value="Chromosome"/>
</dbReference>
<reference evidence="18 20" key="1">
    <citation type="journal article" date="2018" name="Int J Genomics">
        <title>Comparative Genomics Analysis of Plasmid pPV989-94 from a Clinical Isolate of Pantoea vagans PV989.</title>
        <authorList>
            <person name="Xu L."/>
            <person name="Yin M."/>
            <person name="Zhu T."/>
            <person name="Lu J."/>
            <person name="Bao Q."/>
        </authorList>
    </citation>
    <scope>NUCLEOTIDE SEQUENCE [LARGE SCALE GENOMIC DNA]</scope>
    <source>
        <strain evidence="18 20">PV989</strain>
    </source>
</reference>
<evidence type="ECO:0000256" key="11">
    <source>
        <dbReference type="ARBA" id="ARBA00038280"/>
    </source>
</evidence>
<dbReference type="KEGG" id="pagg:AL522_21010"/>
<dbReference type="FunFam" id="3.30.465.10:FF:000002">
    <property type="entry name" value="HlyC/CorC family transporter"/>
    <property type="match status" value="1"/>
</dbReference>
<dbReference type="InterPro" id="IPR016169">
    <property type="entry name" value="FAD-bd_PCMH_sub2"/>
</dbReference>
<organism evidence="18 20">
    <name type="scientific">Pantoea vagans</name>
    <dbReference type="NCBI Taxonomy" id="470934"/>
    <lineage>
        <taxon>Bacteria</taxon>
        <taxon>Pseudomonadati</taxon>
        <taxon>Pseudomonadota</taxon>
        <taxon>Gammaproteobacteria</taxon>
        <taxon>Enterobacterales</taxon>
        <taxon>Erwiniaceae</taxon>
        <taxon>Pantoea</taxon>
    </lineage>
</organism>
<keyword evidence="8 13" id="KW-0129">CBS domain</keyword>
<dbReference type="Gene3D" id="3.30.465.10">
    <property type="match status" value="1"/>
</dbReference>
<dbReference type="InterPro" id="IPR036318">
    <property type="entry name" value="FAD-bd_PCMH-like_sf"/>
</dbReference>
<reference evidence="19 21" key="2">
    <citation type="submission" date="2018-10" db="EMBL/GenBank/DDBJ databases">
        <title>Draft genome sequence of Pantoea vagans isolated from corpses of the sugarcane aphid Melanaphis sacchari Zehntner.</title>
        <authorList>
            <person name="Toledo E."/>
            <person name="Pena G."/>
            <person name="Lozano L."/>
        </authorList>
    </citation>
    <scope>NUCLEOTIDE SEQUENCE [LARGE SCALE GENOMIC DNA]</scope>
    <source>
        <strain evidence="19 21">ET-90</strain>
    </source>
</reference>
<dbReference type="PANTHER" id="PTHR22777">
    <property type="entry name" value="HEMOLYSIN-RELATED"/>
    <property type="match status" value="1"/>
</dbReference>
<dbReference type="FunFam" id="3.10.580.10:FF:000005">
    <property type="entry name" value="HlyC/CorC family transporter"/>
    <property type="match status" value="1"/>
</dbReference>
<evidence type="ECO:0000256" key="8">
    <source>
        <dbReference type="ARBA" id="ARBA00023122"/>
    </source>
</evidence>
<evidence type="ECO:0000256" key="7">
    <source>
        <dbReference type="ARBA" id="ARBA00022989"/>
    </source>
</evidence>
<evidence type="ECO:0000256" key="13">
    <source>
        <dbReference type="PROSITE-ProRule" id="PRU00703"/>
    </source>
</evidence>
<keyword evidence="3" id="KW-1003">Cell membrane</keyword>
<comment type="function">
    <text evidence="10">Involved in cadaverine and putrescine tolerance in stationary phase. May facilitate the efflux of both cadaverine and putrescine from the cytoplasm, reducing potentially toxic levels under certain stress conditions.</text>
</comment>
<dbReference type="Pfam" id="PF03471">
    <property type="entry name" value="CorC_HlyC"/>
    <property type="match status" value="1"/>
</dbReference>
<dbReference type="AlphaFoldDB" id="A0AAN1TX40"/>
<feature type="transmembrane region" description="Helical" evidence="15">
    <location>
        <begin position="6"/>
        <end position="28"/>
    </location>
</feature>
<protein>
    <recommendedName>
        <fullName evidence="12">Polyamine export protein</fullName>
    </recommendedName>
</protein>
<dbReference type="SMART" id="SM01091">
    <property type="entry name" value="CorC_HlyC"/>
    <property type="match status" value="1"/>
</dbReference>
<dbReference type="Proteomes" id="UP000426772">
    <property type="component" value="Unassembled WGS sequence"/>
</dbReference>
<keyword evidence="21" id="KW-1185">Reference proteome</keyword>
<keyword evidence="5 14" id="KW-0812">Transmembrane</keyword>
<comment type="similarity">
    <text evidence="11">Belongs to the UPF0053 family. PaeA subfamily.</text>
</comment>
<evidence type="ECO:0000256" key="1">
    <source>
        <dbReference type="ARBA" id="ARBA00004429"/>
    </source>
</evidence>
<dbReference type="GO" id="GO:0050660">
    <property type="term" value="F:flavin adenine dinucleotide binding"/>
    <property type="evidence" value="ECO:0007669"/>
    <property type="project" value="InterPro"/>
</dbReference>
<gene>
    <name evidence="18" type="ORF">C9381_18990</name>
    <name evidence="19" type="ORF">D9O29_18965</name>
</gene>
<evidence type="ECO:0000313" key="20">
    <source>
        <dbReference type="Proteomes" id="UP000241538"/>
    </source>
</evidence>
<dbReference type="GO" id="GO:0005886">
    <property type="term" value="C:plasma membrane"/>
    <property type="evidence" value="ECO:0007669"/>
    <property type="project" value="UniProtKB-SubCell"/>
</dbReference>
<keyword evidence="7 14" id="KW-1133">Transmembrane helix</keyword>
<dbReference type="SUPFAM" id="SSF54631">
    <property type="entry name" value="CBS-domain pair"/>
    <property type="match status" value="1"/>
</dbReference>
<feature type="domain" description="CNNM transmembrane" evidence="17">
    <location>
        <begin position="1"/>
        <end position="197"/>
    </location>
</feature>
<keyword evidence="4" id="KW-0997">Cell inner membrane</keyword>
<evidence type="ECO:0000256" key="3">
    <source>
        <dbReference type="ARBA" id="ARBA00022475"/>
    </source>
</evidence>
<dbReference type="InterPro" id="IPR046342">
    <property type="entry name" value="CBS_dom_sf"/>
</dbReference>
<evidence type="ECO:0000259" key="17">
    <source>
        <dbReference type="PROSITE" id="PS51846"/>
    </source>
</evidence>
<evidence type="ECO:0000256" key="12">
    <source>
        <dbReference type="ARBA" id="ARBA00039818"/>
    </source>
</evidence>
<evidence type="ECO:0000313" key="21">
    <source>
        <dbReference type="Proteomes" id="UP000426772"/>
    </source>
</evidence>
<evidence type="ECO:0000256" key="6">
    <source>
        <dbReference type="ARBA" id="ARBA00022737"/>
    </source>
</evidence>
<evidence type="ECO:0000256" key="10">
    <source>
        <dbReference type="ARBA" id="ARBA00037177"/>
    </source>
</evidence>
<accession>A0AAN1TX40</accession>
<dbReference type="RefSeq" id="WP_013359164.1">
    <property type="nucleotide sequence ID" value="NZ_CAUREB010000009.1"/>
</dbReference>
<feature type="transmembrane region" description="Helical" evidence="15">
    <location>
        <begin position="142"/>
        <end position="162"/>
    </location>
</feature>
<feature type="transmembrane region" description="Helical" evidence="15">
    <location>
        <begin position="56"/>
        <end position="80"/>
    </location>
</feature>
<evidence type="ECO:0000313" key="18">
    <source>
        <dbReference type="EMBL" id="AVV39155.1"/>
    </source>
</evidence>
<keyword evidence="9 14" id="KW-0472">Membrane</keyword>
<dbReference type="Gene3D" id="3.10.580.10">
    <property type="entry name" value="CBS-domain"/>
    <property type="match status" value="1"/>
</dbReference>
<keyword evidence="2" id="KW-0813">Transport</keyword>
<dbReference type="InterPro" id="IPR002550">
    <property type="entry name" value="CNNM"/>
</dbReference>
<evidence type="ECO:0000313" key="19">
    <source>
        <dbReference type="EMBL" id="TXL76195.1"/>
    </source>
</evidence>
<dbReference type="EMBL" id="CP028349">
    <property type="protein sequence ID" value="AVV39155.1"/>
    <property type="molecule type" value="Genomic_DNA"/>
</dbReference>
<dbReference type="SUPFAM" id="SSF56176">
    <property type="entry name" value="FAD-binding/transporter-associated domain-like"/>
    <property type="match status" value="1"/>
</dbReference>
<keyword evidence="6" id="KW-0677">Repeat</keyword>
<evidence type="ECO:0000256" key="15">
    <source>
        <dbReference type="SAM" id="Phobius"/>
    </source>
</evidence>
<comment type="subcellular location">
    <subcellularLocation>
        <location evidence="1">Cell inner membrane</location>
        <topology evidence="1">Multi-pass membrane protein</topology>
    </subcellularLocation>
</comment>
<dbReference type="InterPro" id="IPR044751">
    <property type="entry name" value="Ion_transp-like_CBS"/>
</dbReference>
<feature type="transmembrane region" description="Helical" evidence="15">
    <location>
        <begin position="100"/>
        <end position="121"/>
    </location>
</feature>
<feature type="domain" description="CBS" evidence="16">
    <location>
        <begin position="282"/>
        <end position="343"/>
    </location>
</feature>
<name>A0AAN1TX40_9GAMM</name>
<dbReference type="Pfam" id="PF01595">
    <property type="entry name" value="CNNM"/>
    <property type="match status" value="1"/>
</dbReference>
<evidence type="ECO:0000259" key="16">
    <source>
        <dbReference type="PROSITE" id="PS51371"/>
    </source>
</evidence>
<dbReference type="PANTHER" id="PTHR22777:SF16">
    <property type="entry name" value="POLYAMINE EXPORT PROTEIN"/>
    <property type="match status" value="1"/>
</dbReference>
<sequence>MLDSLLVILLLIVISAFFSLSEISLAAARKIKLKLLADEGNVNAQRVLKMQETPGMFFTVVQIGLNAVAILGGIVGDAAFSPVFSGLFNRFVSPELAEQLSFICSFTIVTSLFILFADLTPKRVGMVAPETIALRIINPMRFCLLVMRPLVFLFNGLANVFFRIFKLPMVRKDDITSDDIYAVVEAGALAGVLRKQEHELIENVFELESRTVPSSMTSRENIVWFDLHEDETSLKTKIAEHPHSKFLVCSGDIDHIVGYVDSKELLLRVLGNQSMALNSGLQIRSALIVPDTLTLSEALESFKTAGEDFAVIMNEYALVVGIITLNDVMTTLMGDLVGQGMEEQIVARDENSWLVEGGTPIDDVMRVLDIDDFPQSGNYETIGGFMMYMLRKIPKRTDFVKFAGYKFEVVDIDSYRIDQLLVTRIDERPPVLSMTKSEEE</sequence>
<evidence type="ECO:0000256" key="14">
    <source>
        <dbReference type="PROSITE-ProRule" id="PRU01193"/>
    </source>
</evidence>
<proteinExistence type="inferred from homology"/>